<gene>
    <name evidence="1" type="ORF">SAMN04488068_2099</name>
</gene>
<reference evidence="1 2" key="1">
    <citation type="submission" date="2016-11" db="EMBL/GenBank/DDBJ databases">
        <authorList>
            <person name="Jaros S."/>
            <person name="Januszkiewicz K."/>
            <person name="Wedrychowicz H."/>
        </authorList>
    </citation>
    <scope>NUCLEOTIDE SEQUENCE [LARGE SCALE GENOMIC DNA]</scope>
    <source>
        <strain evidence="1 2">CGMCC 1.7049</strain>
    </source>
</reference>
<dbReference type="STRING" id="490188.SAMN04488068_2099"/>
<organism evidence="1 2">
    <name type="scientific">Hydrocarboniphaga daqingensis</name>
    <dbReference type="NCBI Taxonomy" id="490188"/>
    <lineage>
        <taxon>Bacteria</taxon>
        <taxon>Pseudomonadati</taxon>
        <taxon>Pseudomonadota</taxon>
        <taxon>Gammaproteobacteria</taxon>
        <taxon>Nevskiales</taxon>
        <taxon>Nevskiaceae</taxon>
        <taxon>Hydrocarboniphaga</taxon>
    </lineage>
</organism>
<dbReference type="InterPro" id="IPR016084">
    <property type="entry name" value="Haem_Oase-like_multi-hlx"/>
</dbReference>
<keyword evidence="2" id="KW-1185">Reference proteome</keyword>
<dbReference type="Pfam" id="PF01126">
    <property type="entry name" value="Heme_oxygenase"/>
    <property type="match status" value="1"/>
</dbReference>
<proteinExistence type="predicted"/>
<dbReference type="AlphaFoldDB" id="A0A1M5P968"/>
<name>A0A1M5P968_9GAMM</name>
<dbReference type="CDD" id="cd19166">
    <property type="entry name" value="HemeO-bac"/>
    <property type="match status" value="1"/>
</dbReference>
<dbReference type="Gene3D" id="1.20.910.10">
    <property type="entry name" value="Heme oxygenase-like"/>
    <property type="match status" value="1"/>
</dbReference>
<sequence>MALFARLKDETEPDHRRLEQELDLTRDGLTLDRYRERLQAFHGFVSVYEPALESGAPASWIPLMQARRRCHWLRQDLLTLGLGPGDIDDLPCIQRLPPMQSLAERLGCMYVMEGSTLGGLIIAKQLQRYLSGQAQSASRYFTSYGSDTARNWHEFRRHMDDALLGAEHDEAIAAARGCFESLLAWFIATRHHVACA</sequence>
<evidence type="ECO:0000313" key="1">
    <source>
        <dbReference type="EMBL" id="SHG98318.1"/>
    </source>
</evidence>
<dbReference type="RefSeq" id="WP_072897226.1">
    <property type="nucleotide sequence ID" value="NZ_FQWZ01000004.1"/>
</dbReference>
<dbReference type="GO" id="GO:0004392">
    <property type="term" value="F:heme oxygenase (decyclizing) activity"/>
    <property type="evidence" value="ECO:0007669"/>
    <property type="project" value="InterPro"/>
</dbReference>
<dbReference type="EMBL" id="FQWZ01000004">
    <property type="protein sequence ID" value="SHG98318.1"/>
    <property type="molecule type" value="Genomic_DNA"/>
</dbReference>
<accession>A0A1M5P968</accession>
<dbReference type="GO" id="GO:0006788">
    <property type="term" value="P:heme oxidation"/>
    <property type="evidence" value="ECO:0007669"/>
    <property type="project" value="InterPro"/>
</dbReference>
<dbReference type="InterPro" id="IPR016053">
    <property type="entry name" value="Haem_Oase-like"/>
</dbReference>
<protein>
    <submittedName>
        <fullName evidence="1">Heme oxygenase</fullName>
    </submittedName>
</protein>
<dbReference type="OrthoDB" id="114943at2"/>
<evidence type="ECO:0000313" key="2">
    <source>
        <dbReference type="Proteomes" id="UP000199758"/>
    </source>
</evidence>
<dbReference type="SUPFAM" id="SSF48613">
    <property type="entry name" value="Heme oxygenase-like"/>
    <property type="match status" value="1"/>
</dbReference>
<dbReference type="Proteomes" id="UP000199758">
    <property type="component" value="Unassembled WGS sequence"/>
</dbReference>